<evidence type="ECO:0000313" key="2">
    <source>
        <dbReference type="Proteomes" id="UP001227268"/>
    </source>
</evidence>
<dbReference type="EMBL" id="JASBWT010000039">
    <property type="protein sequence ID" value="KAJ9092362.1"/>
    <property type="molecule type" value="Genomic_DNA"/>
</dbReference>
<gene>
    <name evidence="1" type="ORF">QFC21_006863</name>
</gene>
<reference evidence="1" key="1">
    <citation type="submission" date="2023-04" db="EMBL/GenBank/DDBJ databases">
        <title>Draft Genome sequencing of Naganishia species isolated from polar environments using Oxford Nanopore Technology.</title>
        <authorList>
            <person name="Leo P."/>
            <person name="Venkateswaran K."/>
        </authorList>
    </citation>
    <scope>NUCLEOTIDE SEQUENCE</scope>
    <source>
        <strain evidence="1">MNA-CCFEE 5423</strain>
    </source>
</reference>
<organism evidence="1 2">
    <name type="scientific">Naganishia friedmannii</name>
    <dbReference type="NCBI Taxonomy" id="89922"/>
    <lineage>
        <taxon>Eukaryota</taxon>
        <taxon>Fungi</taxon>
        <taxon>Dikarya</taxon>
        <taxon>Basidiomycota</taxon>
        <taxon>Agaricomycotina</taxon>
        <taxon>Tremellomycetes</taxon>
        <taxon>Filobasidiales</taxon>
        <taxon>Filobasidiaceae</taxon>
        <taxon>Naganishia</taxon>
    </lineage>
</organism>
<protein>
    <submittedName>
        <fullName evidence="1">Uncharacterized protein</fullName>
    </submittedName>
</protein>
<proteinExistence type="predicted"/>
<sequence>MPLHFLGSIAETTSISLNTVFYCTCLVGLLLVFKTVWVEGRKCTWERDWAGKFLIIIVSRSRGQSVRRDLLTLGLGPTQAPPSPLVYALLDHLVNLPHPPQVLYLPPIPSPLPQELLTILHAIRLSAASKTGGTTIPVASATTTSDTNNIPDETEEPQESSIPSASLHCDPLPRSPSAIKEFIRRWAIKPPGTGDDGRRIDAIVWADEWSVDSPLKMFRTRVSGKKGEELVGDTWAGIHDDDTAKQPLRPEEEAEATARWTAEEAKFFFLNSMLPFLLKAPMERSIRLVNVLGPFYSAAVPLIGSSVEAQGKAADQLLSSSSAASASEEKTTSNQQKQKQQRKQRASTVTTATVSPIVQSGKASLRNILLWKHLQKILDALASASHNQASSSTFEIPPVPGVPVPTDADADAEEEKEGSGLRQRKAGGDDAPTVEEKAAPKPTTSKKITVQSNILALPVVIGFNRWGIIRPLMGLPNSYLGWALYILLAPLIYLLTPSTNSALHSILYALSAPVLYDDDDGDSTSERTAQKDDGNNGEGEKKGKSTGKAGRGRRDGVKGGGIIRDASWIPYPFAPSWADPLASKIWDQLEVRVEAGLKAASEEGSSQAGNGERGSVS</sequence>
<evidence type="ECO:0000313" key="1">
    <source>
        <dbReference type="EMBL" id="KAJ9092362.1"/>
    </source>
</evidence>
<keyword evidence="2" id="KW-1185">Reference proteome</keyword>
<comment type="caution">
    <text evidence="1">The sequence shown here is derived from an EMBL/GenBank/DDBJ whole genome shotgun (WGS) entry which is preliminary data.</text>
</comment>
<name>A0ACC2UZE2_9TREE</name>
<dbReference type="Proteomes" id="UP001227268">
    <property type="component" value="Unassembled WGS sequence"/>
</dbReference>
<accession>A0ACC2UZE2</accession>